<dbReference type="InterPro" id="IPR036097">
    <property type="entry name" value="HisK_dim/P_sf"/>
</dbReference>
<accession>A0ABT2UUA9</accession>
<dbReference type="CDD" id="cd00082">
    <property type="entry name" value="HisKA"/>
    <property type="match status" value="1"/>
</dbReference>
<evidence type="ECO:0000256" key="10">
    <source>
        <dbReference type="SAM" id="Phobius"/>
    </source>
</evidence>
<evidence type="ECO:0000313" key="13">
    <source>
        <dbReference type="Proteomes" id="UP001652445"/>
    </source>
</evidence>
<dbReference type="SUPFAM" id="SSF55874">
    <property type="entry name" value="ATPase domain of HSP90 chaperone/DNA topoisomerase II/histidine kinase"/>
    <property type="match status" value="1"/>
</dbReference>
<dbReference type="GO" id="GO:0016301">
    <property type="term" value="F:kinase activity"/>
    <property type="evidence" value="ECO:0007669"/>
    <property type="project" value="UniProtKB-KW"/>
</dbReference>
<evidence type="ECO:0000256" key="8">
    <source>
        <dbReference type="ARBA" id="ARBA00022840"/>
    </source>
</evidence>
<dbReference type="SUPFAM" id="SSF47384">
    <property type="entry name" value="Homodimeric domain of signal transducing histidine kinase"/>
    <property type="match status" value="1"/>
</dbReference>
<gene>
    <name evidence="12" type="ORF">OB236_39555</name>
</gene>
<dbReference type="CDD" id="cd00075">
    <property type="entry name" value="HATPase"/>
    <property type="match status" value="1"/>
</dbReference>
<feature type="transmembrane region" description="Helical" evidence="10">
    <location>
        <begin position="205"/>
        <end position="224"/>
    </location>
</feature>
<keyword evidence="6" id="KW-0547">Nucleotide-binding</keyword>
<dbReference type="InterPro" id="IPR036890">
    <property type="entry name" value="HATPase_C_sf"/>
</dbReference>
<protein>
    <recommendedName>
        <fullName evidence="3">histidine kinase</fullName>
        <ecNumber evidence="3">2.7.13.3</ecNumber>
    </recommendedName>
</protein>
<comment type="caution">
    <text evidence="12">The sequence shown here is derived from an EMBL/GenBank/DDBJ whole genome shotgun (WGS) entry which is preliminary data.</text>
</comment>
<dbReference type="InterPro" id="IPR004358">
    <property type="entry name" value="Sig_transdc_His_kin-like_C"/>
</dbReference>
<dbReference type="EC" id="2.7.13.3" evidence="3"/>
<feature type="domain" description="Histidine kinase" evidence="11">
    <location>
        <begin position="249"/>
        <end position="471"/>
    </location>
</feature>
<proteinExistence type="predicted"/>
<dbReference type="SMART" id="SM00388">
    <property type="entry name" value="HisKA"/>
    <property type="match status" value="1"/>
</dbReference>
<reference evidence="12 13" key="1">
    <citation type="submission" date="2022-09" db="EMBL/GenBank/DDBJ databases">
        <authorList>
            <person name="Han X.L."/>
            <person name="Wang Q."/>
            <person name="Lu T."/>
        </authorList>
    </citation>
    <scope>NUCLEOTIDE SEQUENCE [LARGE SCALE GENOMIC DNA]</scope>
    <source>
        <strain evidence="12 13">WQ 127069</strain>
    </source>
</reference>
<keyword evidence="10" id="KW-0472">Membrane</keyword>
<evidence type="ECO:0000256" key="2">
    <source>
        <dbReference type="ARBA" id="ARBA00004370"/>
    </source>
</evidence>
<sequence>MKDKWLKWIVRRWGSDIFQRTQSRLTLVYSGLLMLFLIIFIVIVYALLYFIILNDQEREVEAVVEQEVRLIEEHMNTNKILDTRMLEIQGVIGPSQDQLFNYIMGPNGQLLYGNDIGRGLRPQLLDLLKGWTPKKNELRYDKLRLSKDRFGDRRFPRGYNKPLDQANTQEIRLLAAGKAIMQGNKQVGTLYVGKNISYNYELFNWLLYIFGGLAVLFFGIALYMSHIMSRRAMIPIIQSYTRQREFVADASHELRTPLSVMLSSIDSLEMEQTEETDPFVRKLLVNMKDEVKRMTRLVSDLLLLARSDTPEYILHWEAFDLEPHAQMIVESMKNLSGSKQIDLQMVASGKLEIEGDVERYKQLLIILLDNALKYTPSGGKVTLRLSLNASDINRKLVMVVEDNGIGIAEEEQKQIFLRFYRADKSRSRQMGGHGLGLAIAKSIVDAHHGTIDVSSTLGEGTSFTVTFPAARSS</sequence>
<dbReference type="InterPro" id="IPR050351">
    <property type="entry name" value="BphY/WalK/GraS-like"/>
</dbReference>
<keyword evidence="13" id="KW-1185">Reference proteome</keyword>
<dbReference type="InterPro" id="IPR005467">
    <property type="entry name" value="His_kinase_dom"/>
</dbReference>
<dbReference type="Proteomes" id="UP001652445">
    <property type="component" value="Unassembled WGS sequence"/>
</dbReference>
<dbReference type="PRINTS" id="PR00344">
    <property type="entry name" value="BCTRLSENSOR"/>
</dbReference>
<evidence type="ECO:0000256" key="5">
    <source>
        <dbReference type="ARBA" id="ARBA00022679"/>
    </source>
</evidence>
<evidence type="ECO:0000256" key="1">
    <source>
        <dbReference type="ARBA" id="ARBA00000085"/>
    </source>
</evidence>
<dbReference type="EMBL" id="JAOQIO010000125">
    <property type="protein sequence ID" value="MCU6798242.1"/>
    <property type="molecule type" value="Genomic_DNA"/>
</dbReference>
<dbReference type="Pfam" id="PF02518">
    <property type="entry name" value="HATPase_c"/>
    <property type="match status" value="1"/>
</dbReference>
<keyword evidence="4" id="KW-0597">Phosphoprotein</keyword>
<keyword evidence="9" id="KW-0902">Two-component regulatory system</keyword>
<evidence type="ECO:0000256" key="4">
    <source>
        <dbReference type="ARBA" id="ARBA00022553"/>
    </source>
</evidence>
<dbReference type="SMART" id="SM00387">
    <property type="entry name" value="HATPase_c"/>
    <property type="match status" value="1"/>
</dbReference>
<dbReference type="RefSeq" id="WP_262688953.1">
    <property type="nucleotide sequence ID" value="NZ_JAOQIO010000125.1"/>
</dbReference>
<name>A0ABT2UUA9_9BACL</name>
<dbReference type="PROSITE" id="PS50109">
    <property type="entry name" value="HIS_KIN"/>
    <property type="match status" value="1"/>
</dbReference>
<keyword evidence="10" id="KW-1133">Transmembrane helix</keyword>
<dbReference type="Pfam" id="PF00512">
    <property type="entry name" value="HisKA"/>
    <property type="match status" value="1"/>
</dbReference>
<feature type="transmembrane region" description="Helical" evidence="10">
    <location>
        <begin position="27"/>
        <end position="52"/>
    </location>
</feature>
<evidence type="ECO:0000256" key="7">
    <source>
        <dbReference type="ARBA" id="ARBA00022777"/>
    </source>
</evidence>
<keyword evidence="10" id="KW-0812">Transmembrane</keyword>
<comment type="subcellular location">
    <subcellularLocation>
        <location evidence="2">Membrane</location>
    </subcellularLocation>
</comment>
<comment type="catalytic activity">
    <reaction evidence="1">
        <text>ATP + protein L-histidine = ADP + protein N-phospho-L-histidine.</text>
        <dbReference type="EC" id="2.7.13.3"/>
    </reaction>
</comment>
<evidence type="ECO:0000259" key="11">
    <source>
        <dbReference type="PROSITE" id="PS50109"/>
    </source>
</evidence>
<dbReference type="InterPro" id="IPR003661">
    <property type="entry name" value="HisK_dim/P_dom"/>
</dbReference>
<evidence type="ECO:0000313" key="12">
    <source>
        <dbReference type="EMBL" id="MCU6798242.1"/>
    </source>
</evidence>
<evidence type="ECO:0000256" key="9">
    <source>
        <dbReference type="ARBA" id="ARBA00023012"/>
    </source>
</evidence>
<evidence type="ECO:0000256" key="3">
    <source>
        <dbReference type="ARBA" id="ARBA00012438"/>
    </source>
</evidence>
<keyword evidence="7 12" id="KW-0418">Kinase</keyword>
<dbReference type="PANTHER" id="PTHR45453:SF1">
    <property type="entry name" value="PHOSPHATE REGULON SENSOR PROTEIN PHOR"/>
    <property type="match status" value="1"/>
</dbReference>
<dbReference type="Gene3D" id="1.10.287.130">
    <property type="match status" value="1"/>
</dbReference>
<dbReference type="PANTHER" id="PTHR45453">
    <property type="entry name" value="PHOSPHATE REGULON SENSOR PROTEIN PHOR"/>
    <property type="match status" value="1"/>
</dbReference>
<dbReference type="Gene3D" id="3.30.565.10">
    <property type="entry name" value="Histidine kinase-like ATPase, C-terminal domain"/>
    <property type="match status" value="1"/>
</dbReference>
<keyword evidence="5" id="KW-0808">Transferase</keyword>
<dbReference type="InterPro" id="IPR003594">
    <property type="entry name" value="HATPase_dom"/>
</dbReference>
<evidence type="ECO:0000256" key="6">
    <source>
        <dbReference type="ARBA" id="ARBA00022741"/>
    </source>
</evidence>
<keyword evidence="8" id="KW-0067">ATP-binding</keyword>
<organism evidence="12 13">
    <name type="scientific">Paenibacillus baimaensis</name>
    <dbReference type="NCBI Taxonomy" id="2982185"/>
    <lineage>
        <taxon>Bacteria</taxon>
        <taxon>Bacillati</taxon>
        <taxon>Bacillota</taxon>
        <taxon>Bacilli</taxon>
        <taxon>Bacillales</taxon>
        <taxon>Paenibacillaceae</taxon>
        <taxon>Paenibacillus</taxon>
    </lineage>
</organism>